<proteinExistence type="inferred from homology"/>
<accession>A0ABS1CJ21</accession>
<evidence type="ECO:0000259" key="3">
    <source>
        <dbReference type="Pfam" id="PF00501"/>
    </source>
</evidence>
<dbReference type="Pfam" id="PF13193">
    <property type="entry name" value="AMP-binding_C"/>
    <property type="match status" value="1"/>
</dbReference>
<sequence length="543" mass="55241">MSQANPTPSSAPATALGSRSQASVSVMSPPAVAVGAAHWSQADFAAAAGRLAGKLTAWGVRAGDVVLRPADDPMGVLCLQHALVLVGAGLLPYPAGLPSAHVDALAAAVGAEWRWGQHAPASTGRGAAADCRGATAPSLLIRTSGSEGAPKVAMLTAAQLAASATRVNGTLDLQPGDEWLCVLPLHHIGGLAIGWRCALAGATLRLVAADGPAGEAAPTESGAERAGAGACIFTEPARAAARTDFDACALAATLARYPVTHLSLVPAMLSRLLEAMPAPPPRLRVLLLGGQALHPALARRAVAAGWPLFVSYGMSETGSMVAVRRWRDDAAPGSLVGPLLPDVQADCAGPGEPPRRLRLRGPMLMAGYADARRRPGLGLGDGWLTTSDLCRVEADGSLRVFARADDLVVIGGEQVSPAAVEARLAAAPGVVEAAVVAVTHPHWGATLAACWRGPAAAPALEAWCRAELPSRERPRLFRRLAALPLLASGKPDRAALKRLVEGPDAANAGAPGSGEPFGGESLNAESRSDSLHAEQAPGPPSAD</sequence>
<keyword evidence="6" id="KW-1185">Reference proteome</keyword>
<dbReference type="PANTHER" id="PTHR43201">
    <property type="entry name" value="ACYL-COA SYNTHETASE"/>
    <property type="match status" value="1"/>
</dbReference>
<evidence type="ECO:0008006" key="7">
    <source>
        <dbReference type="Google" id="ProtNLM"/>
    </source>
</evidence>
<reference evidence="5 6" key="1">
    <citation type="journal article" date="2020" name="Microorganisms">
        <title>Osmotic Adaptation and Compatible Solute Biosynthesis of Phototrophic Bacteria as Revealed from Genome Analyses.</title>
        <authorList>
            <person name="Imhoff J.F."/>
            <person name="Rahn T."/>
            <person name="Kunzel S."/>
            <person name="Keller A."/>
            <person name="Neulinger S.C."/>
        </authorList>
    </citation>
    <scope>NUCLEOTIDE SEQUENCE [LARGE SCALE GENOMIC DNA]</scope>
    <source>
        <strain evidence="5 6">DSM 6210</strain>
    </source>
</reference>
<dbReference type="InterPro" id="IPR020845">
    <property type="entry name" value="AMP-binding_CS"/>
</dbReference>
<gene>
    <name evidence="5" type="ORF">CKO31_14510</name>
</gene>
<dbReference type="PANTHER" id="PTHR43201:SF8">
    <property type="entry name" value="ACYL-COA SYNTHETASE FAMILY MEMBER 3"/>
    <property type="match status" value="1"/>
</dbReference>
<dbReference type="InterPro" id="IPR025110">
    <property type="entry name" value="AMP-bd_C"/>
</dbReference>
<dbReference type="Gene3D" id="3.40.50.12780">
    <property type="entry name" value="N-terminal domain of ligase-like"/>
    <property type="match status" value="1"/>
</dbReference>
<feature type="domain" description="AMP-binding enzyme C-terminal" evidence="4">
    <location>
        <begin position="420"/>
        <end position="490"/>
    </location>
</feature>
<dbReference type="PROSITE" id="PS00455">
    <property type="entry name" value="AMP_BINDING"/>
    <property type="match status" value="1"/>
</dbReference>
<dbReference type="InterPro" id="IPR000873">
    <property type="entry name" value="AMP-dep_synth/lig_dom"/>
</dbReference>
<evidence type="ECO:0000256" key="2">
    <source>
        <dbReference type="SAM" id="MobiDB-lite"/>
    </source>
</evidence>
<dbReference type="InterPro" id="IPR045851">
    <property type="entry name" value="AMP-bd_C_sf"/>
</dbReference>
<dbReference type="Gene3D" id="3.30.300.30">
    <property type="match status" value="1"/>
</dbReference>
<name>A0ABS1CJ21_9GAMM</name>
<feature type="domain" description="AMP-dependent synthetase/ligase" evidence="3">
    <location>
        <begin position="133"/>
        <end position="209"/>
    </location>
</feature>
<evidence type="ECO:0000256" key="1">
    <source>
        <dbReference type="ARBA" id="ARBA00006432"/>
    </source>
</evidence>
<protein>
    <recommendedName>
        <fullName evidence="7">AMP-binding protein</fullName>
    </recommendedName>
</protein>
<dbReference type="Proteomes" id="UP000748752">
    <property type="component" value="Unassembled WGS sequence"/>
</dbReference>
<comment type="caution">
    <text evidence="5">The sequence shown here is derived from an EMBL/GenBank/DDBJ whole genome shotgun (WGS) entry which is preliminary data.</text>
</comment>
<dbReference type="SUPFAM" id="SSF56801">
    <property type="entry name" value="Acetyl-CoA synthetase-like"/>
    <property type="match status" value="1"/>
</dbReference>
<evidence type="ECO:0000313" key="5">
    <source>
        <dbReference type="EMBL" id="MBK1631925.1"/>
    </source>
</evidence>
<feature type="domain" description="AMP-dependent synthetase/ligase" evidence="3">
    <location>
        <begin position="244"/>
        <end position="368"/>
    </location>
</feature>
<dbReference type="InterPro" id="IPR042099">
    <property type="entry name" value="ANL_N_sf"/>
</dbReference>
<organism evidence="5 6">
    <name type="scientific">Thiohalocapsa halophila</name>
    <dbReference type="NCBI Taxonomy" id="69359"/>
    <lineage>
        <taxon>Bacteria</taxon>
        <taxon>Pseudomonadati</taxon>
        <taxon>Pseudomonadota</taxon>
        <taxon>Gammaproteobacteria</taxon>
        <taxon>Chromatiales</taxon>
        <taxon>Chromatiaceae</taxon>
        <taxon>Thiohalocapsa</taxon>
    </lineage>
</organism>
<dbReference type="EMBL" id="NRRV01000035">
    <property type="protein sequence ID" value="MBK1631925.1"/>
    <property type="molecule type" value="Genomic_DNA"/>
</dbReference>
<comment type="similarity">
    <text evidence="1">Belongs to the ATP-dependent AMP-binding enzyme family.</text>
</comment>
<dbReference type="Pfam" id="PF00501">
    <property type="entry name" value="AMP-binding"/>
    <property type="match status" value="2"/>
</dbReference>
<feature type="region of interest" description="Disordered" evidence="2">
    <location>
        <begin position="497"/>
        <end position="543"/>
    </location>
</feature>
<evidence type="ECO:0000313" key="6">
    <source>
        <dbReference type="Proteomes" id="UP000748752"/>
    </source>
</evidence>
<evidence type="ECO:0000259" key="4">
    <source>
        <dbReference type="Pfam" id="PF13193"/>
    </source>
</evidence>